<evidence type="ECO:0000256" key="7">
    <source>
        <dbReference type="ARBA" id="ARBA00022989"/>
    </source>
</evidence>
<feature type="transmembrane region" description="Helical" evidence="12">
    <location>
        <begin position="102"/>
        <end position="120"/>
    </location>
</feature>
<keyword evidence="11 13" id="KW-0496">Mitochondrion</keyword>
<proteinExistence type="inferred from homology"/>
<dbReference type="RefSeq" id="YP_784045.1">
    <property type="nucleotide sequence ID" value="NC_008453.1"/>
</dbReference>
<feature type="transmembrane region" description="Helical" evidence="12">
    <location>
        <begin position="70"/>
        <end position="90"/>
    </location>
</feature>
<evidence type="ECO:0000256" key="9">
    <source>
        <dbReference type="ARBA" id="ARBA00023136"/>
    </source>
</evidence>
<sequence length="299" mass="34112">MFLILNYLFLVVGVLVGVAFLTLLERKILGYIQLRKGPNKLGVLGFLQPFSDAIKLFTKETMNLEYHNYLMYYFSPILSLFLMMMSWMVVSLKWGLMDFSFGMIYIFCVLSVGVYSMLGAGWSSNSKYALLGALRSVAQTISYEVSLSIILISLVFLTKSYDLLSFTHYSMIMGAFLPILLCWLISILAELNRTPFDFAEGESELVSGFNVEYSGVGFALIFMAEYGFILFLSCITILLFLGNMGFFLLKVIIMSSMIIIVRGSYPRFRYDKLMYLAWKGMLPVILFFLLFMYGGVLMF</sequence>
<protein>
    <recommendedName>
        <fullName evidence="4 11">NADH-ubiquinone oxidoreductase chain 1</fullName>
        <ecNumber evidence="11">7.1.1.2</ecNumber>
    </recommendedName>
</protein>
<evidence type="ECO:0000256" key="6">
    <source>
        <dbReference type="ARBA" id="ARBA00022692"/>
    </source>
</evidence>
<keyword evidence="9 12" id="KW-0472">Membrane</keyword>
<evidence type="ECO:0000256" key="11">
    <source>
        <dbReference type="RuleBase" id="RU000473"/>
    </source>
</evidence>
<gene>
    <name evidence="13" type="primary">ND1</name>
</gene>
<comment type="similarity">
    <text evidence="3 10">Belongs to the complex I subunit 1 family.</text>
</comment>
<feature type="transmembrane region" description="Helical" evidence="12">
    <location>
        <begin position="216"/>
        <end position="240"/>
    </location>
</feature>
<feature type="transmembrane region" description="Helical" evidence="12">
    <location>
        <begin position="169"/>
        <end position="189"/>
    </location>
</feature>
<dbReference type="EMBL" id="DQ666065">
    <property type="protein sequence ID" value="ABF93312.1"/>
    <property type="molecule type" value="Genomic_DNA"/>
</dbReference>
<dbReference type="GO" id="GO:0008137">
    <property type="term" value="F:NADH dehydrogenase (ubiquinone) activity"/>
    <property type="evidence" value="ECO:0007669"/>
    <property type="project" value="UniProtKB-EC"/>
</dbReference>
<geneLocation type="mitochondrion" evidence="13"/>
<evidence type="ECO:0000256" key="5">
    <source>
        <dbReference type="ARBA" id="ARBA00022448"/>
    </source>
</evidence>
<dbReference type="InterPro" id="IPR018086">
    <property type="entry name" value="NADH_UbQ_OxRdtase_su1_CS"/>
</dbReference>
<dbReference type="PROSITE" id="PS00668">
    <property type="entry name" value="COMPLEX1_ND1_2"/>
    <property type="match status" value="1"/>
</dbReference>
<dbReference type="AlphaFoldDB" id="Q06RF4"/>
<feature type="transmembrane region" description="Helical" evidence="12">
    <location>
        <begin position="247"/>
        <end position="265"/>
    </location>
</feature>
<dbReference type="EC" id="7.1.1.2" evidence="11"/>
<keyword evidence="10" id="KW-0520">NAD</keyword>
<dbReference type="PROSITE" id="PS00667">
    <property type="entry name" value="COMPLEX1_ND1_1"/>
    <property type="match status" value="1"/>
</dbReference>
<dbReference type="Pfam" id="PF00146">
    <property type="entry name" value="NADHdh"/>
    <property type="match status" value="1"/>
</dbReference>
<comment type="function">
    <text evidence="1">Core subunit of the mitochondrial membrane respiratory chain NADH dehydrogenase (Complex I) that is believed to belong to the minimal assembly required for catalysis. Complex I functions in the transfer of electrons from NADH to the respiratory chain. The immediate electron acceptor for the enzyme is believed to be ubiquinone.</text>
</comment>
<keyword evidence="5" id="KW-0813">Transport</keyword>
<dbReference type="PANTHER" id="PTHR11432">
    <property type="entry name" value="NADH DEHYDROGENASE SUBUNIT 1"/>
    <property type="match status" value="1"/>
</dbReference>
<dbReference type="HAMAP" id="MF_01350">
    <property type="entry name" value="NDH1_NuoH"/>
    <property type="match status" value="1"/>
</dbReference>
<dbReference type="GO" id="GO:0003954">
    <property type="term" value="F:NADH dehydrogenase activity"/>
    <property type="evidence" value="ECO:0007669"/>
    <property type="project" value="TreeGrafter"/>
</dbReference>
<organism evidence="13">
    <name type="scientific">Scutigerella causeyae</name>
    <dbReference type="NCBI Taxonomy" id="388540"/>
    <lineage>
        <taxon>Eukaryota</taxon>
        <taxon>Metazoa</taxon>
        <taxon>Ecdysozoa</taxon>
        <taxon>Arthropoda</taxon>
        <taxon>Myriapoda</taxon>
        <taxon>Symphyla</taxon>
        <taxon>Scutigerellidae</taxon>
        <taxon>Scutigerella</taxon>
    </lineage>
</organism>
<evidence type="ECO:0000256" key="10">
    <source>
        <dbReference type="RuleBase" id="RU000471"/>
    </source>
</evidence>
<dbReference type="CTD" id="4535"/>
<feature type="transmembrane region" description="Helical" evidence="12">
    <location>
        <begin position="277"/>
        <end position="298"/>
    </location>
</feature>
<keyword evidence="6 10" id="KW-0812">Transmembrane</keyword>
<dbReference type="InterPro" id="IPR001694">
    <property type="entry name" value="NADH_UbQ_OxRdtase_su1/FPO"/>
</dbReference>
<evidence type="ECO:0000256" key="8">
    <source>
        <dbReference type="ARBA" id="ARBA00023075"/>
    </source>
</evidence>
<name>Q06RF4_9MYRI</name>
<dbReference type="GO" id="GO:0009060">
    <property type="term" value="P:aerobic respiration"/>
    <property type="evidence" value="ECO:0007669"/>
    <property type="project" value="TreeGrafter"/>
</dbReference>
<evidence type="ECO:0000256" key="12">
    <source>
        <dbReference type="SAM" id="Phobius"/>
    </source>
</evidence>
<reference evidence="13" key="1">
    <citation type="journal article" date="2007" name="Mol. Phylogenet. Evol.">
        <title>The complete mitochondrial genome of Scutigerella causeyae (Myriapoda: Symphyla) and the phylogenetic position of Symphyla.</title>
        <authorList>
            <person name="Podsiadlowski L."/>
            <person name="Kohlhagen H."/>
            <person name="Koch M."/>
        </authorList>
    </citation>
    <scope>NUCLEOTIDE SEQUENCE</scope>
</reference>
<dbReference type="GeneID" id="4363491"/>
<feature type="transmembrane region" description="Helical" evidence="12">
    <location>
        <begin position="6"/>
        <end position="29"/>
    </location>
</feature>
<comment type="catalytic activity">
    <reaction evidence="11">
        <text>a ubiquinone + NADH + 5 H(+)(in) = a ubiquinol + NAD(+) + 4 H(+)(out)</text>
        <dbReference type="Rhea" id="RHEA:29091"/>
        <dbReference type="Rhea" id="RHEA-COMP:9565"/>
        <dbReference type="Rhea" id="RHEA-COMP:9566"/>
        <dbReference type="ChEBI" id="CHEBI:15378"/>
        <dbReference type="ChEBI" id="CHEBI:16389"/>
        <dbReference type="ChEBI" id="CHEBI:17976"/>
        <dbReference type="ChEBI" id="CHEBI:57540"/>
        <dbReference type="ChEBI" id="CHEBI:57945"/>
        <dbReference type="EC" id="7.1.1.2"/>
    </reaction>
</comment>
<keyword evidence="7 12" id="KW-1133">Transmembrane helix</keyword>
<evidence type="ECO:0000256" key="3">
    <source>
        <dbReference type="ARBA" id="ARBA00010535"/>
    </source>
</evidence>
<evidence type="ECO:0000256" key="4">
    <source>
        <dbReference type="ARBA" id="ARBA00021009"/>
    </source>
</evidence>
<dbReference type="GO" id="GO:0005743">
    <property type="term" value="C:mitochondrial inner membrane"/>
    <property type="evidence" value="ECO:0007669"/>
    <property type="project" value="UniProtKB-SubCell"/>
</dbReference>
<evidence type="ECO:0000256" key="2">
    <source>
        <dbReference type="ARBA" id="ARBA00004225"/>
    </source>
</evidence>
<evidence type="ECO:0000256" key="1">
    <source>
        <dbReference type="ARBA" id="ARBA00003257"/>
    </source>
</evidence>
<feature type="transmembrane region" description="Helical" evidence="12">
    <location>
        <begin position="140"/>
        <end position="157"/>
    </location>
</feature>
<comment type="subcellular location">
    <subcellularLocation>
        <location evidence="10">Mitochondrion inner membrane</location>
        <topology evidence="10">Multi-pass membrane protein</topology>
    </subcellularLocation>
    <subcellularLocation>
        <location evidence="2">Mitochondrion membrane</location>
        <topology evidence="2">Multi-pass membrane protein</topology>
    </subcellularLocation>
</comment>
<evidence type="ECO:0000313" key="13">
    <source>
        <dbReference type="EMBL" id="ABF93312.1"/>
    </source>
</evidence>
<dbReference type="PANTHER" id="PTHR11432:SF3">
    <property type="entry name" value="NADH-UBIQUINONE OXIDOREDUCTASE CHAIN 1"/>
    <property type="match status" value="1"/>
</dbReference>
<accession>Q06RF4</accession>
<keyword evidence="8 11" id="KW-0830">Ubiquinone</keyword>